<name>A0A0U0ZTX3_9MYCO</name>
<sequence length="75" mass="8358">MAVTLVPVAPLLTLIGLFIFGVGMFVIYRTRNVRPTWKNPDMPHPYLYGGAPEMPAVPRPPWPVDEDGGDPAERR</sequence>
<evidence type="ECO:0000256" key="1">
    <source>
        <dbReference type="SAM" id="Phobius"/>
    </source>
</evidence>
<dbReference type="RefSeq" id="WP_005060721.1">
    <property type="nucleotide sequence ID" value="NZ_CP014951.1"/>
</dbReference>
<keyword evidence="1" id="KW-0812">Transmembrane</keyword>
<proteinExistence type="predicted"/>
<evidence type="ECO:0000313" key="2">
    <source>
        <dbReference type="EMBL" id="CPV71630.1"/>
    </source>
</evidence>
<keyword evidence="1" id="KW-1133">Transmembrane helix</keyword>
<gene>
    <name evidence="2" type="ORF">ERS075579_05056</name>
</gene>
<evidence type="ECO:0000313" key="3">
    <source>
        <dbReference type="Proteomes" id="UP000045782"/>
    </source>
</evidence>
<dbReference type="AlphaFoldDB" id="A0A0U0ZTX3"/>
<protein>
    <submittedName>
        <fullName evidence="2">Uncharacterized protein</fullName>
    </submittedName>
</protein>
<feature type="transmembrane region" description="Helical" evidence="1">
    <location>
        <begin position="6"/>
        <end position="28"/>
    </location>
</feature>
<dbReference type="Proteomes" id="UP000045782">
    <property type="component" value="Unassembled WGS sequence"/>
</dbReference>
<accession>A0A0U0ZTX3</accession>
<dbReference type="EMBL" id="CSWP01000013">
    <property type="protein sequence ID" value="CPV71630.1"/>
    <property type="molecule type" value="Genomic_DNA"/>
</dbReference>
<keyword evidence="1" id="KW-0472">Membrane</keyword>
<organism evidence="2 3">
    <name type="scientific">Mycobacteroides abscessus</name>
    <dbReference type="NCBI Taxonomy" id="36809"/>
    <lineage>
        <taxon>Bacteria</taxon>
        <taxon>Bacillati</taxon>
        <taxon>Actinomycetota</taxon>
        <taxon>Actinomycetes</taxon>
        <taxon>Mycobacteriales</taxon>
        <taxon>Mycobacteriaceae</taxon>
        <taxon>Mycobacteroides</taxon>
    </lineage>
</organism>
<reference evidence="2 3" key="1">
    <citation type="submission" date="2015-03" db="EMBL/GenBank/DDBJ databases">
        <authorList>
            <person name="Murphy D."/>
        </authorList>
    </citation>
    <scope>NUCLEOTIDE SEQUENCE [LARGE SCALE GENOMIC DNA]</scope>
    <source>
        <strain evidence="2 3">PAP088</strain>
    </source>
</reference>